<dbReference type="SUPFAM" id="SSF101478">
    <property type="entry name" value="ADP-ribosylglycohydrolase"/>
    <property type="match status" value="1"/>
</dbReference>
<dbReference type="InterPro" id="IPR036705">
    <property type="entry name" value="Ribosyl_crysJ1_sf"/>
</dbReference>
<reference evidence="1 2" key="1">
    <citation type="journal article" date="2014" name="Appl. Microbiol. Biotechnol.">
        <title>Transformable facultative thermophile Geobacillus stearothermophilus NUB3621 as a host strain for metabolic engineering.</title>
        <authorList>
            <person name="Blanchard K."/>
            <person name="Robic S."/>
            <person name="Matsumura I."/>
        </authorList>
    </citation>
    <scope>NUCLEOTIDE SEQUENCE [LARGE SCALE GENOMIC DNA]</scope>
    <source>
        <strain evidence="1 2">NUB3621</strain>
    </source>
</reference>
<evidence type="ECO:0000313" key="2">
    <source>
        <dbReference type="Proteomes" id="UP000023566"/>
    </source>
</evidence>
<evidence type="ECO:0000313" key="1">
    <source>
        <dbReference type="EMBL" id="EZP76730.1"/>
    </source>
</evidence>
<keyword evidence="2" id="KW-1185">Reference proteome</keyword>
<gene>
    <name evidence="1" type="ORF">H839_09048</name>
</gene>
<proteinExistence type="predicted"/>
<dbReference type="Proteomes" id="UP000023566">
    <property type="component" value="Chromosome"/>
</dbReference>
<sequence>MEWIDRMKGGLIGLAIGGALGATTEFMTQEQIRLT</sequence>
<name>A0ABC9VE61_9BACL</name>
<accession>A0ABC9VE61</accession>
<dbReference type="AlphaFoldDB" id="A0ABC9VE61"/>
<dbReference type="EMBL" id="AOTZ01000005">
    <property type="protein sequence ID" value="EZP76730.1"/>
    <property type="molecule type" value="Genomic_DNA"/>
</dbReference>
<comment type="caution">
    <text evidence="1">The sequence shown here is derived from an EMBL/GenBank/DDBJ whole genome shotgun (WGS) entry which is preliminary data.</text>
</comment>
<protein>
    <submittedName>
        <fullName evidence="1">Uncharacterized protein</fullName>
    </submittedName>
</protein>
<dbReference type="Gene3D" id="1.10.4080.10">
    <property type="entry name" value="ADP-ribosylation/Crystallin J1"/>
    <property type="match status" value="1"/>
</dbReference>
<organism evidence="1 2">
    <name type="scientific">Parageobacillus genomosp. 1</name>
    <dbReference type="NCBI Taxonomy" id="1295642"/>
    <lineage>
        <taxon>Bacteria</taxon>
        <taxon>Bacillati</taxon>
        <taxon>Bacillota</taxon>
        <taxon>Bacilli</taxon>
        <taxon>Bacillales</taxon>
        <taxon>Anoxybacillaceae</taxon>
        <taxon>Parageobacillus</taxon>
    </lineage>
</organism>